<sequence>MIIPTSSLCFASFCLQLGEAGKLLLDEAYACSQQQQQQQRQQDDSAGSDDESSVLYIATDDEELLRQQPDPAWLLTAVADAAYARTAQSQRKATAVVRWLLNSLPEARLAEHPSIPAGLLAINRVPQHLARELCKFGVKVPYKEIVAAARRRVEGEQLNRVEVWIAVQSSQNIPPILKVLCSNSPPEYPALDAGYEVDDADLPDLLHLSINSIGFTMPGTSLNSAQPQLRARQLPADAVATLMRKALEVGTCCDLLTKLCGLPAAQHISRTQLSSIVEAAAAANGDSHSLRLLAEVPAFHQLRPATVAAALQAAVRSGSYGSLQALLGSRSAVADDVLVPAVELAVQTDAKTMLMALLSKAFGQWKASITMEDGEAARFTAHGCFQVLAAAVRCSNSCASLRLWNLPAVRSLQGKQLGQLLRCEAATPHGGRNSKVVDTYFKRHRAWNRVSEADLSAWQLRQTVKFGVDCSRYMIGPFAPAVDVELLGRLLKLAVTTQHSSNLKALLTLPACAKLDSRSVSQLLEYAVTAAARSAIKPASSCHGIPWSPAPAPPAASNLPQQQATSSKQFQQPGQVADAAVSCLSVLCQWDAAADLYAGRWIGCVKLLLQSPGAAHITPAGLGQVLLYVFSCYNYASCAPRRRARRRAGVRNVTPYGFPDSLFIADWRWPSCSADALPRAASPQPAATALACYIAGQLATQLRAAVQQQDGPQVAALCACPAAAELDLAVVHELLLAAAALPGYTVPPIQHWQLPANDQHAAVAVPQHTLASLGKRQWDDASLAAGAAEGSSGCGGAPHSPAERGSPSTRRSKRQRLAPTLFFDTMALNSVERFGDWSFAHHTMVAPLHPAGSSDMDVSDGSGRDMDASVGGGLDMEID</sequence>
<evidence type="ECO:0000313" key="4">
    <source>
        <dbReference type="Proteomes" id="UP000256970"/>
    </source>
</evidence>
<evidence type="ECO:0000256" key="1">
    <source>
        <dbReference type="SAM" id="MobiDB-lite"/>
    </source>
</evidence>
<organism evidence="3 4">
    <name type="scientific">Tetradesmus obliquus</name>
    <name type="common">Green alga</name>
    <name type="synonym">Acutodesmus obliquus</name>
    <dbReference type="NCBI Taxonomy" id="3088"/>
    <lineage>
        <taxon>Eukaryota</taxon>
        <taxon>Viridiplantae</taxon>
        <taxon>Chlorophyta</taxon>
        <taxon>core chlorophytes</taxon>
        <taxon>Chlorophyceae</taxon>
        <taxon>CS clade</taxon>
        <taxon>Sphaeropleales</taxon>
        <taxon>Scenedesmaceae</taxon>
        <taxon>Tetradesmus</taxon>
    </lineage>
</organism>
<proteinExistence type="predicted"/>
<reference evidence="3 4" key="1">
    <citation type="submission" date="2016-10" db="EMBL/GenBank/DDBJ databases">
        <authorList>
            <person name="Cai Z."/>
        </authorList>
    </citation>
    <scope>NUCLEOTIDE SEQUENCE [LARGE SCALE GENOMIC DNA]</scope>
</reference>
<evidence type="ECO:0000256" key="2">
    <source>
        <dbReference type="SAM" id="SignalP"/>
    </source>
</evidence>
<keyword evidence="2" id="KW-0732">Signal</keyword>
<gene>
    <name evidence="3" type="ORF">BQ4739_LOCUS15994</name>
</gene>
<feature type="signal peptide" evidence="2">
    <location>
        <begin position="1"/>
        <end position="20"/>
    </location>
</feature>
<evidence type="ECO:0000313" key="3">
    <source>
        <dbReference type="EMBL" id="SZX75718.1"/>
    </source>
</evidence>
<keyword evidence="4" id="KW-1185">Reference proteome</keyword>
<feature type="compositionally biased region" description="Gly residues" evidence="1">
    <location>
        <begin position="870"/>
        <end position="879"/>
    </location>
</feature>
<feature type="chain" id="PRO_5016863103" evidence="2">
    <location>
        <begin position="21"/>
        <end position="879"/>
    </location>
</feature>
<feature type="compositionally biased region" description="Low complexity" evidence="1">
    <location>
        <begin position="852"/>
        <end position="861"/>
    </location>
</feature>
<feature type="region of interest" description="Disordered" evidence="1">
    <location>
        <begin position="784"/>
        <end position="813"/>
    </location>
</feature>
<name>A0A383WDP0_TETOB</name>
<protein>
    <submittedName>
        <fullName evidence="3">Uncharacterized protein</fullName>
    </submittedName>
</protein>
<dbReference type="EMBL" id="FNXT01001239">
    <property type="protein sequence ID" value="SZX75718.1"/>
    <property type="molecule type" value="Genomic_DNA"/>
</dbReference>
<feature type="region of interest" description="Disordered" evidence="1">
    <location>
        <begin position="850"/>
        <end position="879"/>
    </location>
</feature>
<dbReference type="AlphaFoldDB" id="A0A383WDP0"/>
<dbReference type="Proteomes" id="UP000256970">
    <property type="component" value="Unassembled WGS sequence"/>
</dbReference>
<accession>A0A383WDP0</accession>